<dbReference type="GO" id="GO:0071555">
    <property type="term" value="P:cell wall organization"/>
    <property type="evidence" value="ECO:0007669"/>
    <property type="project" value="UniProtKB-KW"/>
</dbReference>
<dbReference type="PANTHER" id="PTHR34136:SF1">
    <property type="entry name" value="UDP-N-ACETYL-D-MANNOSAMINURONIC ACID TRANSFERASE"/>
    <property type="match status" value="1"/>
</dbReference>
<comment type="pathway">
    <text evidence="5">Cell wall biogenesis; teichoic acid biosynthesis.</text>
</comment>
<dbReference type="AlphaFoldDB" id="A0A9D1PSS6"/>
<dbReference type="NCBIfam" id="TIGR00696">
    <property type="entry name" value="wecG_tagA_cpsF"/>
    <property type="match status" value="1"/>
</dbReference>
<keyword evidence="4 5" id="KW-0961">Cell wall biogenesis/degradation</keyword>
<comment type="catalytic activity">
    <reaction evidence="5">
        <text>UDP-N-acetyl-alpha-D-mannosamine + N-acetyl-alpha-D-glucosaminyl-di-trans,octa-cis-undecaprenyl diphosphate = N-acetyl-beta-D-mannosaminyl-(1-&gt;4)-N-acetyl-alpha-D-glucosaminyl di-trans,octa-cis-undecaprenyl diphosphate + UDP + H(+)</text>
        <dbReference type="Rhea" id="RHEA:16053"/>
        <dbReference type="ChEBI" id="CHEBI:15378"/>
        <dbReference type="ChEBI" id="CHEBI:58223"/>
        <dbReference type="ChEBI" id="CHEBI:62959"/>
        <dbReference type="ChEBI" id="CHEBI:68623"/>
        <dbReference type="ChEBI" id="CHEBI:132210"/>
        <dbReference type="EC" id="2.4.1.187"/>
    </reaction>
</comment>
<organism evidence="6 7">
    <name type="scientific">Candidatus Monoglobus merdigallinarum</name>
    <dbReference type="NCBI Taxonomy" id="2838698"/>
    <lineage>
        <taxon>Bacteria</taxon>
        <taxon>Bacillati</taxon>
        <taxon>Bacillota</taxon>
        <taxon>Clostridia</taxon>
        <taxon>Monoglobales</taxon>
        <taxon>Monoglobaceae</taxon>
        <taxon>Monoglobus</taxon>
    </lineage>
</organism>
<dbReference type="GO" id="GO:0047244">
    <property type="term" value="F:N-acetylglucosaminyldiphosphoundecaprenol N-acetyl-beta-D-mannosaminyltransferase activity"/>
    <property type="evidence" value="ECO:0007669"/>
    <property type="project" value="UniProtKB-UniRule"/>
</dbReference>
<evidence type="ECO:0000256" key="1">
    <source>
        <dbReference type="ARBA" id="ARBA00022676"/>
    </source>
</evidence>
<dbReference type="PANTHER" id="PTHR34136">
    <property type="match status" value="1"/>
</dbReference>
<reference evidence="6" key="2">
    <citation type="submission" date="2021-04" db="EMBL/GenBank/DDBJ databases">
        <authorList>
            <person name="Gilroy R."/>
        </authorList>
    </citation>
    <scope>NUCLEOTIDE SEQUENCE</scope>
    <source>
        <strain evidence="6">5790</strain>
    </source>
</reference>
<evidence type="ECO:0000256" key="2">
    <source>
        <dbReference type="ARBA" id="ARBA00022679"/>
    </source>
</evidence>
<keyword evidence="1 5" id="KW-0328">Glycosyltransferase</keyword>
<dbReference type="EMBL" id="DXIJ01000114">
    <property type="protein sequence ID" value="HIV86245.1"/>
    <property type="molecule type" value="Genomic_DNA"/>
</dbReference>
<keyword evidence="2 5" id="KW-0808">Transferase</keyword>
<evidence type="ECO:0000313" key="7">
    <source>
        <dbReference type="Proteomes" id="UP000824162"/>
    </source>
</evidence>
<proteinExistence type="inferred from homology"/>
<keyword evidence="3 5" id="KW-0777">Teichoic acid biosynthesis</keyword>
<dbReference type="InterPro" id="IPR034714">
    <property type="entry name" value="TagA_TarA"/>
</dbReference>
<evidence type="ECO:0000256" key="5">
    <source>
        <dbReference type="HAMAP-Rule" id="MF_02070"/>
    </source>
</evidence>
<sequence>MRNTVDILGVKVDKITAAYALKKAEQMVRTPGTSVIFTPNPEIIMAAHEDAEFKKVLNSADMCTPDGIGVVYAAKMLKTPVPERVAGFDLTCGLLESIRKTGEGVFLFGAKPGVAETAAQKLREKYVGLKISGVQHGYFSDSESADIADKINASGAKLLLVCLGAPKQEKWISDNMGRLSNVNLCMGVGGALDVFAGVVKRAPDIFIKLNLEWFYRFCKNPSRLGRFAALPKFILTVKGYEKRGDK</sequence>
<evidence type="ECO:0000256" key="3">
    <source>
        <dbReference type="ARBA" id="ARBA00022944"/>
    </source>
</evidence>
<accession>A0A9D1PSS6</accession>
<dbReference type="CDD" id="cd06533">
    <property type="entry name" value="Glyco_transf_WecG_TagA"/>
    <property type="match status" value="1"/>
</dbReference>
<dbReference type="Proteomes" id="UP000824162">
    <property type="component" value="Unassembled WGS sequence"/>
</dbReference>
<reference evidence="6" key="1">
    <citation type="journal article" date="2021" name="PeerJ">
        <title>Extensive microbial diversity within the chicken gut microbiome revealed by metagenomics and culture.</title>
        <authorList>
            <person name="Gilroy R."/>
            <person name="Ravi A."/>
            <person name="Getino M."/>
            <person name="Pursley I."/>
            <person name="Horton D.L."/>
            <person name="Alikhan N.F."/>
            <person name="Baker D."/>
            <person name="Gharbi K."/>
            <person name="Hall N."/>
            <person name="Watson M."/>
            <person name="Adriaenssens E.M."/>
            <person name="Foster-Nyarko E."/>
            <person name="Jarju S."/>
            <person name="Secka A."/>
            <person name="Antonio M."/>
            <person name="Oren A."/>
            <person name="Chaudhuri R.R."/>
            <person name="La Ragione R."/>
            <person name="Hildebrand F."/>
            <person name="Pallen M.J."/>
        </authorList>
    </citation>
    <scope>NUCLEOTIDE SEQUENCE</scope>
    <source>
        <strain evidence="6">5790</strain>
    </source>
</reference>
<name>A0A9D1PSS6_9FIRM</name>
<evidence type="ECO:0000313" key="6">
    <source>
        <dbReference type="EMBL" id="HIV86245.1"/>
    </source>
</evidence>
<dbReference type="Pfam" id="PF03808">
    <property type="entry name" value="Glyco_tran_WecG"/>
    <property type="match status" value="1"/>
</dbReference>
<dbReference type="GO" id="GO:0019350">
    <property type="term" value="P:teichoic acid biosynthetic process"/>
    <property type="evidence" value="ECO:0007669"/>
    <property type="project" value="UniProtKB-UniRule"/>
</dbReference>
<comment type="caution">
    <text evidence="6">The sequence shown here is derived from an EMBL/GenBank/DDBJ whole genome shotgun (WGS) entry which is preliminary data.</text>
</comment>
<protein>
    <recommendedName>
        <fullName evidence="5">N-acetylglucosaminyldiphosphoundecaprenol N-acetyl-beta-D-mannosaminyltransferase</fullName>
        <ecNumber evidence="5">2.4.1.187</ecNumber>
    </recommendedName>
    <alternativeName>
        <fullName evidence="5">N-acetylmannosaminyltransferase</fullName>
    </alternativeName>
    <alternativeName>
        <fullName evidence="5">UDP-N-acetylmannosamine transferase</fullName>
    </alternativeName>
    <alternativeName>
        <fullName evidence="5">UDP-N-acetylmannosamine:N-acetylglucosaminyl pyrophosphorylundecaprenol N-acetylmannosaminyltransferase</fullName>
    </alternativeName>
</protein>
<evidence type="ECO:0000256" key="4">
    <source>
        <dbReference type="ARBA" id="ARBA00023316"/>
    </source>
</evidence>
<gene>
    <name evidence="6" type="ORF">H9900_05485</name>
</gene>
<dbReference type="EC" id="2.4.1.187" evidence="5"/>
<comment type="function">
    <text evidence="5">Catalyzes the conversion of GlcNAc-PP-undecaprenol into ManNAc-GlcNAc-PP-undecaprenol, the first committed lipid intermediate in the de novo synthesis of teichoic acid.</text>
</comment>
<dbReference type="InterPro" id="IPR004629">
    <property type="entry name" value="WecG_TagA_CpsF"/>
</dbReference>
<dbReference type="HAMAP" id="MF_02070">
    <property type="entry name" value="TagA_TarA"/>
    <property type="match status" value="1"/>
</dbReference>
<comment type="similarity">
    <text evidence="5">Belongs to the glycosyltransferase 26 family. TagA/TarA subfamily.</text>
</comment>